<dbReference type="EC" id="3.5.1.2" evidence="3 6"/>
<keyword evidence="8" id="KW-1185">Reference proteome</keyword>
<feature type="binding site" evidence="6">
    <location>
        <position position="123"/>
    </location>
    <ligand>
        <name>substrate</name>
    </ligand>
</feature>
<keyword evidence="6" id="KW-0007">Acetylation</keyword>
<evidence type="ECO:0000256" key="3">
    <source>
        <dbReference type="ARBA" id="ARBA00012918"/>
    </source>
</evidence>
<feature type="binding site" evidence="6">
    <location>
        <position position="250"/>
    </location>
    <ligand>
        <name>substrate</name>
    </ligand>
</feature>
<feature type="binding site" evidence="6">
    <location>
        <position position="73"/>
    </location>
    <ligand>
        <name>substrate</name>
    </ligand>
</feature>
<protein>
    <recommendedName>
        <fullName evidence="3 6">Glutaminase</fullName>
        <ecNumber evidence="3 6">3.5.1.2</ecNumber>
    </recommendedName>
</protein>
<evidence type="ECO:0000256" key="5">
    <source>
        <dbReference type="ARBA" id="ARBA00049534"/>
    </source>
</evidence>
<proteinExistence type="inferred from homology"/>
<name>A0ABS0SDU8_9HYPH</name>
<reference evidence="7 8" key="1">
    <citation type="submission" date="2020-10" db="EMBL/GenBank/DDBJ databases">
        <title>Aquamicrobium zhengzhouensis sp. nov., a exopolysaccharide producing bacterium isolated from farmland soil.</title>
        <authorList>
            <person name="Wang X."/>
        </authorList>
    </citation>
    <scope>NUCLEOTIDE SEQUENCE [LARGE SCALE GENOMIC DNA]</scope>
    <source>
        <strain evidence="8">cd-1</strain>
    </source>
</reference>
<organism evidence="7 8">
    <name type="scientific">Aquamicrobium zhengzhouense</name>
    <dbReference type="NCBI Taxonomy" id="2781738"/>
    <lineage>
        <taxon>Bacteria</taxon>
        <taxon>Pseudomonadati</taxon>
        <taxon>Pseudomonadota</taxon>
        <taxon>Alphaproteobacteria</taxon>
        <taxon>Hyphomicrobiales</taxon>
        <taxon>Phyllobacteriaceae</taxon>
        <taxon>Aquamicrobium</taxon>
    </lineage>
</organism>
<evidence type="ECO:0000256" key="2">
    <source>
        <dbReference type="ARBA" id="ARBA00011881"/>
    </source>
</evidence>
<dbReference type="HAMAP" id="MF_00313">
    <property type="entry name" value="Glutaminase"/>
    <property type="match status" value="1"/>
</dbReference>
<dbReference type="GO" id="GO:0004359">
    <property type="term" value="F:glutaminase activity"/>
    <property type="evidence" value="ECO:0007669"/>
    <property type="project" value="UniProtKB-EC"/>
</dbReference>
<gene>
    <name evidence="6" type="primary">glsA</name>
    <name evidence="7" type="ORF">IOD40_12305</name>
</gene>
<dbReference type="InterPro" id="IPR012338">
    <property type="entry name" value="Beta-lactam/transpept-like"/>
</dbReference>
<evidence type="ECO:0000256" key="6">
    <source>
        <dbReference type="HAMAP-Rule" id="MF_00313"/>
    </source>
</evidence>
<evidence type="ECO:0000313" key="7">
    <source>
        <dbReference type="EMBL" id="MBI1621442.1"/>
    </source>
</evidence>
<sequence length="322" mass="34934">MPARKNSLQTDQIRSAVDAVVAEVEVIESFGKVIDHIAELSDLQINRFGICVVTADGDVVTGGEADHPFPIQSISKVFALTMALEAHGDDVWKRVGREPSGDPFNSIIDLERMKGVPRNPFINAGALVVVDMLLDREKPRHEDVAAFLAEHIGSDEFDVDPEIFDKEAKGGYTNRALANLAKSFDNFHHEVDDVLKVYVRQCAIALTCRQLALAGRYLMLAPPGGRKKTSIEEAHRVRRINSLMLTCGQYDGAGDFAYRVGLPAKSGVGGGILAVVPHVASIAVWSPGLDDNGNSLLGTIALERLSERLGWSVFGNLPPKDV</sequence>
<dbReference type="InterPro" id="IPR015868">
    <property type="entry name" value="Glutaminase"/>
</dbReference>
<feature type="binding site" evidence="6">
    <location>
        <position position="174"/>
    </location>
    <ligand>
        <name>substrate</name>
    </ligand>
</feature>
<dbReference type="RefSeq" id="WP_198476843.1">
    <property type="nucleotide sequence ID" value="NZ_JADGMQ010000008.1"/>
</dbReference>
<accession>A0ABS0SDU8</accession>
<comment type="subunit">
    <text evidence="2 6">Homotetramer.</text>
</comment>
<dbReference type="Pfam" id="PF04960">
    <property type="entry name" value="Glutaminase"/>
    <property type="match status" value="1"/>
</dbReference>
<evidence type="ECO:0000256" key="1">
    <source>
        <dbReference type="ARBA" id="ARBA00011076"/>
    </source>
</evidence>
<feature type="binding site" evidence="6">
    <location>
        <position position="268"/>
    </location>
    <ligand>
        <name>substrate</name>
    </ligand>
</feature>
<dbReference type="EMBL" id="JADGMQ010000008">
    <property type="protein sequence ID" value="MBI1621442.1"/>
    <property type="molecule type" value="Genomic_DNA"/>
</dbReference>
<dbReference type="NCBIfam" id="TIGR03814">
    <property type="entry name" value="Gln_ase"/>
    <property type="match status" value="1"/>
</dbReference>
<evidence type="ECO:0000313" key="8">
    <source>
        <dbReference type="Proteomes" id="UP000601789"/>
    </source>
</evidence>
<comment type="similarity">
    <text evidence="1 6">Belongs to the glutaminase family.</text>
</comment>
<evidence type="ECO:0000256" key="4">
    <source>
        <dbReference type="ARBA" id="ARBA00022801"/>
    </source>
</evidence>
<comment type="caution">
    <text evidence="7">The sequence shown here is derived from an EMBL/GenBank/DDBJ whole genome shotgun (WGS) entry which is preliminary data.</text>
</comment>
<dbReference type="NCBIfam" id="NF002133">
    <property type="entry name" value="PRK00971.1-2"/>
    <property type="match status" value="1"/>
</dbReference>
<dbReference type="PANTHER" id="PTHR12544:SF29">
    <property type="entry name" value="GLUTAMINASE"/>
    <property type="match status" value="1"/>
</dbReference>
<dbReference type="Proteomes" id="UP000601789">
    <property type="component" value="Unassembled WGS sequence"/>
</dbReference>
<dbReference type="PANTHER" id="PTHR12544">
    <property type="entry name" value="GLUTAMINASE"/>
    <property type="match status" value="1"/>
</dbReference>
<feature type="binding site" evidence="6">
    <location>
        <position position="198"/>
    </location>
    <ligand>
        <name>substrate</name>
    </ligand>
</feature>
<dbReference type="SUPFAM" id="SSF56601">
    <property type="entry name" value="beta-lactamase/transpeptidase-like"/>
    <property type="match status" value="1"/>
</dbReference>
<comment type="catalytic activity">
    <reaction evidence="5 6">
        <text>L-glutamine + H2O = L-glutamate + NH4(+)</text>
        <dbReference type="Rhea" id="RHEA:15889"/>
        <dbReference type="ChEBI" id="CHEBI:15377"/>
        <dbReference type="ChEBI" id="CHEBI:28938"/>
        <dbReference type="ChEBI" id="CHEBI:29985"/>
        <dbReference type="ChEBI" id="CHEBI:58359"/>
        <dbReference type="EC" id="3.5.1.2"/>
    </reaction>
</comment>
<feature type="binding site" evidence="6">
    <location>
        <position position="167"/>
    </location>
    <ligand>
        <name>substrate</name>
    </ligand>
</feature>
<keyword evidence="4 6" id="KW-0378">Hydrolase</keyword>
<dbReference type="Gene3D" id="3.40.710.10">
    <property type="entry name" value="DD-peptidase/beta-lactamase superfamily"/>
    <property type="match status" value="1"/>
</dbReference>